<evidence type="ECO:0000313" key="3">
    <source>
        <dbReference type="EMBL" id="RVU00952.1"/>
    </source>
</evidence>
<feature type="chain" id="PRO_5018614087" evidence="1">
    <location>
        <begin position="31"/>
        <end position="232"/>
    </location>
</feature>
<dbReference type="Pfam" id="PF11695">
    <property type="entry name" value="DUF3291"/>
    <property type="match status" value="1"/>
</dbReference>
<protein>
    <submittedName>
        <fullName evidence="3">DUF3291 domain-containing protein</fullName>
    </submittedName>
</protein>
<gene>
    <name evidence="3" type="ORF">EOD41_09985</name>
</gene>
<dbReference type="RefSeq" id="WP_127704669.1">
    <property type="nucleotide sequence ID" value="NZ_SACK01000003.1"/>
</dbReference>
<dbReference type="OrthoDB" id="1122317at2"/>
<feature type="signal peptide" evidence="1">
    <location>
        <begin position="1"/>
        <end position="30"/>
    </location>
</feature>
<feature type="domain" description="DUF3291" evidence="2">
    <location>
        <begin position="129"/>
        <end position="206"/>
    </location>
</feature>
<evidence type="ECO:0000313" key="4">
    <source>
        <dbReference type="Proteomes" id="UP000282759"/>
    </source>
</evidence>
<dbReference type="CDD" id="cd21650">
    <property type="entry name" value="CrtA-like"/>
    <property type="match status" value="1"/>
</dbReference>
<dbReference type="EMBL" id="SACK01000003">
    <property type="protein sequence ID" value="RVU00952.1"/>
    <property type="molecule type" value="Genomic_DNA"/>
</dbReference>
<evidence type="ECO:0000259" key="2">
    <source>
        <dbReference type="Pfam" id="PF11695"/>
    </source>
</evidence>
<keyword evidence="1" id="KW-0732">Signal</keyword>
<proteinExistence type="predicted"/>
<comment type="caution">
    <text evidence="3">The sequence shown here is derived from an EMBL/GenBank/DDBJ whole genome shotgun (WGS) entry which is preliminary data.</text>
</comment>
<evidence type="ECO:0000256" key="1">
    <source>
        <dbReference type="SAM" id="SignalP"/>
    </source>
</evidence>
<dbReference type="AlphaFoldDB" id="A0A3S2ULX4"/>
<organism evidence="3 4">
    <name type="scientific">Mucilaginibacter limnophilus</name>
    <dbReference type="NCBI Taxonomy" id="1932778"/>
    <lineage>
        <taxon>Bacteria</taxon>
        <taxon>Pseudomonadati</taxon>
        <taxon>Bacteroidota</taxon>
        <taxon>Sphingobacteriia</taxon>
        <taxon>Sphingobacteriales</taxon>
        <taxon>Sphingobacteriaceae</taxon>
        <taxon>Mucilaginibacter</taxon>
    </lineage>
</organism>
<accession>A0A3S2ULX4</accession>
<name>A0A3S2ULX4_9SPHI</name>
<dbReference type="InterPro" id="IPR049574">
    <property type="entry name" value="CrtA-like"/>
</dbReference>
<keyword evidence="4" id="KW-1185">Reference proteome</keyword>
<sequence length="232" mass="26710">MIVSFTVVRYKKAYTFFALMAMALHRLPMAMQKGCSFWKLLGSGKNGTFDLSPDWQQWGLLAVWESRDDYERFEENSFVTRWWKQFCMETWTVLCIPLQSHGLWDGKDPFKTPALDLTYAGPIAVLTRATIRFNKLKNFWSHVDEVAELMAKAPGYIMSVGIGEAPVYKQATFSVWTSGDAMKAFAYKSDEHKNVIRKTHQEDWYSEALFARFEPIASFGTINGKDPLENIL</sequence>
<reference evidence="3 4" key="1">
    <citation type="submission" date="2019-01" db="EMBL/GenBank/DDBJ databases">
        <authorList>
            <person name="Chen W.-M."/>
        </authorList>
    </citation>
    <scope>NUCLEOTIDE SEQUENCE [LARGE SCALE GENOMIC DNA]</scope>
    <source>
        <strain evidence="3 4">YBJ-36</strain>
    </source>
</reference>
<dbReference type="Proteomes" id="UP000282759">
    <property type="component" value="Unassembled WGS sequence"/>
</dbReference>
<dbReference type="InterPro" id="IPR021708">
    <property type="entry name" value="DUF3291"/>
</dbReference>